<gene>
    <name evidence="4" type="ORF">DW038_06490</name>
    <name evidence="3" type="ORF">DWW89_04700</name>
    <name evidence="1" type="ORF">ERS852417_02230</name>
    <name evidence="5" type="ORF">FYL31_08565</name>
    <name evidence="2" type="ORF">LK487_02615</name>
</gene>
<dbReference type="EMBL" id="VSTF01000008">
    <property type="protein sequence ID" value="TYL59136.1"/>
    <property type="molecule type" value="Genomic_DNA"/>
</dbReference>
<reference evidence="2" key="5">
    <citation type="submission" date="2021-10" db="EMBL/GenBank/DDBJ databases">
        <title>Collection of gut derived symbiotic bacterial strains cultured from healthy donors.</title>
        <authorList>
            <person name="Lin H."/>
            <person name="Littmann E."/>
            <person name="Claire K."/>
            <person name="Pamer E."/>
        </authorList>
    </citation>
    <scope>NUCLEOTIDE SEQUENCE</scope>
    <source>
        <strain evidence="2">MSK.22.92</strain>
    </source>
</reference>
<sequence length="68" mass="7715">MTTVWIVQEGDFCTSFTFAARNNKPVLPVFITMSDSDVIDADGFYVQEYTVHFCEPIYPDPSKKQADS</sequence>
<evidence type="ECO:0000313" key="8">
    <source>
        <dbReference type="Proteomes" id="UP000286181"/>
    </source>
</evidence>
<evidence type="ECO:0000313" key="9">
    <source>
        <dbReference type="Proteomes" id="UP000324327"/>
    </source>
</evidence>
<evidence type="ECO:0000313" key="7">
    <source>
        <dbReference type="Proteomes" id="UP000283765"/>
    </source>
</evidence>
<dbReference type="EMBL" id="JAJFBX010000002">
    <property type="protein sequence ID" value="MCC2745941.1"/>
    <property type="molecule type" value="Genomic_DNA"/>
</dbReference>
<reference evidence="5 9" key="3">
    <citation type="submission" date="2019-08" db="EMBL/GenBank/DDBJ databases">
        <authorList>
            <person name="Duncan S."/>
            <person name="Walker A."/>
        </authorList>
    </citation>
    <scope>NUCLEOTIDE SEQUENCE [LARGE SCALE GENOMIC DNA]</scope>
    <source>
        <strain evidence="5 9">T3WBe13</strain>
    </source>
</reference>
<organism evidence="1 6">
    <name type="scientific">Agathobacter rectalis</name>
    <dbReference type="NCBI Taxonomy" id="39491"/>
    <lineage>
        <taxon>Bacteria</taxon>
        <taxon>Bacillati</taxon>
        <taxon>Bacillota</taxon>
        <taxon>Clostridia</taxon>
        <taxon>Lachnospirales</taxon>
        <taxon>Lachnospiraceae</taxon>
        <taxon>Agathobacter</taxon>
    </lineage>
</organism>
<dbReference type="EMBL" id="QRXR01000006">
    <property type="protein sequence ID" value="RGU26584.1"/>
    <property type="molecule type" value="Genomic_DNA"/>
</dbReference>
<reference evidence="1 6" key="1">
    <citation type="submission" date="2015-09" db="EMBL/GenBank/DDBJ databases">
        <authorList>
            <consortium name="Pathogen Informatics"/>
        </authorList>
    </citation>
    <scope>NUCLEOTIDE SEQUENCE [LARGE SCALE GENOMIC DNA]</scope>
    <source>
        <strain evidence="1 6">2789STDY5608860</strain>
    </source>
</reference>
<dbReference type="Proteomes" id="UP000283765">
    <property type="component" value="Unassembled WGS sequence"/>
</dbReference>
<accession>A0A174EV83</accession>
<evidence type="ECO:0000313" key="1">
    <source>
        <dbReference type="EMBL" id="CUO40578.1"/>
    </source>
</evidence>
<dbReference type="Proteomes" id="UP001197847">
    <property type="component" value="Unassembled WGS sequence"/>
</dbReference>
<dbReference type="Proteomes" id="UP000095384">
    <property type="component" value="Unassembled WGS sequence"/>
</dbReference>
<dbReference type="EMBL" id="QROF01000004">
    <property type="protein sequence ID" value="RHL05549.1"/>
    <property type="molecule type" value="Genomic_DNA"/>
</dbReference>
<dbReference type="Proteomes" id="UP000286181">
    <property type="component" value="Unassembled WGS sequence"/>
</dbReference>
<dbReference type="Proteomes" id="UP000324327">
    <property type="component" value="Unassembled WGS sequence"/>
</dbReference>
<proteinExistence type="predicted"/>
<name>A0A174EV83_9FIRM</name>
<evidence type="ECO:0000313" key="5">
    <source>
        <dbReference type="EMBL" id="TYL59136.1"/>
    </source>
</evidence>
<evidence type="ECO:0000313" key="2">
    <source>
        <dbReference type="EMBL" id="MCC2745941.1"/>
    </source>
</evidence>
<reference evidence="7 8" key="2">
    <citation type="submission" date="2018-08" db="EMBL/GenBank/DDBJ databases">
        <title>A genome reference for cultivated species of the human gut microbiota.</title>
        <authorList>
            <person name="Zou Y."/>
            <person name="Xue W."/>
            <person name="Luo G."/>
        </authorList>
    </citation>
    <scope>NUCLEOTIDE SEQUENCE [LARGE SCALE GENOMIC DNA]</scope>
    <source>
        <strain evidence="3 7">AF17-27</strain>
        <strain evidence="4 8">AF39-14AC</strain>
    </source>
</reference>
<evidence type="ECO:0000313" key="6">
    <source>
        <dbReference type="Proteomes" id="UP000095384"/>
    </source>
</evidence>
<dbReference type="AlphaFoldDB" id="A0A174EV83"/>
<evidence type="ECO:0000313" key="4">
    <source>
        <dbReference type="EMBL" id="RHL05549.1"/>
    </source>
</evidence>
<dbReference type="EMBL" id="CYYW01000016">
    <property type="protein sequence ID" value="CUO40578.1"/>
    <property type="molecule type" value="Genomic_DNA"/>
</dbReference>
<protein>
    <submittedName>
        <fullName evidence="1">Uncharacterized protein</fullName>
    </submittedName>
</protein>
<dbReference type="RefSeq" id="WP_015568962.1">
    <property type="nucleotide sequence ID" value="NZ_CYYW01000016.1"/>
</dbReference>
<evidence type="ECO:0000313" key="3">
    <source>
        <dbReference type="EMBL" id="RGU26584.1"/>
    </source>
</evidence>
<reference evidence="5 9" key="4">
    <citation type="submission" date="2019-09" db="EMBL/GenBank/DDBJ databases">
        <title>Strain-level analysis of Eubacterium rectale using genomes from metagenomes.</title>
        <authorList>
            <person name="Karcher N."/>
            <person name="Segata N."/>
        </authorList>
    </citation>
    <scope>NUCLEOTIDE SEQUENCE [LARGE SCALE GENOMIC DNA]</scope>
    <source>
        <strain evidence="5 9">T3WBe13</strain>
    </source>
</reference>